<dbReference type="Pfam" id="PF00107">
    <property type="entry name" value="ADH_zinc_N"/>
    <property type="match status" value="1"/>
</dbReference>
<evidence type="ECO:0000256" key="3">
    <source>
        <dbReference type="ARBA" id="ARBA00013190"/>
    </source>
</evidence>
<dbReference type="PANTHER" id="PTHR42940">
    <property type="entry name" value="ALCOHOL DEHYDROGENASE 1-RELATED"/>
    <property type="match status" value="1"/>
</dbReference>
<dbReference type="SUPFAM" id="SSF51735">
    <property type="entry name" value="NAD(P)-binding Rossmann-fold domains"/>
    <property type="match status" value="1"/>
</dbReference>
<evidence type="ECO:0000256" key="10">
    <source>
        <dbReference type="ARBA" id="ARBA00068251"/>
    </source>
</evidence>
<comment type="catalytic activity">
    <reaction evidence="8">
        <text>a secondary alcohol + NAD(+) = a ketone + NADH + H(+)</text>
        <dbReference type="Rhea" id="RHEA:10740"/>
        <dbReference type="ChEBI" id="CHEBI:15378"/>
        <dbReference type="ChEBI" id="CHEBI:17087"/>
        <dbReference type="ChEBI" id="CHEBI:35681"/>
        <dbReference type="ChEBI" id="CHEBI:57540"/>
        <dbReference type="ChEBI" id="CHEBI:57945"/>
        <dbReference type="EC" id="1.1.1.1"/>
    </reaction>
</comment>
<evidence type="ECO:0000256" key="2">
    <source>
        <dbReference type="ARBA" id="ARBA00008072"/>
    </source>
</evidence>
<feature type="domain" description="Alcohol dehydrogenase-like N-terminal" evidence="13">
    <location>
        <begin position="40"/>
        <end position="165"/>
    </location>
</feature>
<dbReference type="GO" id="GO:0004022">
    <property type="term" value="F:alcohol dehydrogenase (NAD+) activity"/>
    <property type="evidence" value="ECO:0007669"/>
    <property type="project" value="UniProtKB-EC"/>
</dbReference>
<dbReference type="InterPro" id="IPR014187">
    <property type="entry name" value="ADH_Zn_typ-2"/>
</dbReference>
<dbReference type="NCBIfam" id="TIGR02822">
    <property type="entry name" value="adh_fam_2"/>
    <property type="match status" value="1"/>
</dbReference>
<evidence type="ECO:0000259" key="12">
    <source>
        <dbReference type="Pfam" id="PF00107"/>
    </source>
</evidence>
<dbReference type="AlphaFoldDB" id="A0A1H1WSW8"/>
<evidence type="ECO:0000256" key="5">
    <source>
        <dbReference type="ARBA" id="ARBA00022833"/>
    </source>
</evidence>
<reference evidence="14 15" key="1">
    <citation type="submission" date="2016-10" db="EMBL/GenBank/DDBJ databases">
        <authorList>
            <person name="de Groot N.N."/>
        </authorList>
    </citation>
    <scope>NUCLEOTIDE SEQUENCE [LARGE SCALE GENOMIC DNA]</scope>
    <source>
        <strain evidence="14 15">DSM 22024</strain>
    </source>
</reference>
<proteinExistence type="inferred from homology"/>
<comment type="similarity">
    <text evidence="2 11">Belongs to the zinc-containing alcohol dehydrogenase family.</text>
</comment>
<dbReference type="Pfam" id="PF08240">
    <property type="entry name" value="ADH_N"/>
    <property type="match status" value="1"/>
</dbReference>
<dbReference type="Gene3D" id="3.40.50.720">
    <property type="entry name" value="NAD(P)-binding Rossmann-like Domain"/>
    <property type="match status" value="1"/>
</dbReference>
<dbReference type="EMBL" id="LT629732">
    <property type="protein sequence ID" value="SDT00142.1"/>
    <property type="molecule type" value="Genomic_DNA"/>
</dbReference>
<evidence type="ECO:0000256" key="11">
    <source>
        <dbReference type="RuleBase" id="RU361277"/>
    </source>
</evidence>
<evidence type="ECO:0000256" key="4">
    <source>
        <dbReference type="ARBA" id="ARBA00022723"/>
    </source>
</evidence>
<keyword evidence="6" id="KW-0560">Oxidoreductase</keyword>
<evidence type="ECO:0000259" key="13">
    <source>
        <dbReference type="Pfam" id="PF08240"/>
    </source>
</evidence>
<dbReference type="InterPro" id="IPR002328">
    <property type="entry name" value="ADH_Zn_CS"/>
</dbReference>
<keyword evidence="7" id="KW-0520">NAD</keyword>
<protein>
    <recommendedName>
        <fullName evidence="10">Probable alcohol dehydrogenase AdhA</fullName>
        <ecNumber evidence="3">1.1.1.1</ecNumber>
    </recommendedName>
</protein>
<dbReference type="FunFam" id="3.40.50.720:FF:000275">
    <property type="entry name" value="Alcohol dehydrogenase AdhA"/>
    <property type="match status" value="1"/>
</dbReference>
<gene>
    <name evidence="14" type="ORF">SAMN04489717_4655</name>
</gene>
<dbReference type="STRING" id="117157.SAMN04489717_4655"/>
<dbReference type="InterPro" id="IPR036291">
    <property type="entry name" value="NAD(P)-bd_dom_sf"/>
</dbReference>
<dbReference type="InterPro" id="IPR013154">
    <property type="entry name" value="ADH-like_N"/>
</dbReference>
<evidence type="ECO:0000256" key="7">
    <source>
        <dbReference type="ARBA" id="ARBA00023027"/>
    </source>
</evidence>
<keyword evidence="5 11" id="KW-0862">Zinc</keyword>
<evidence type="ECO:0000256" key="9">
    <source>
        <dbReference type="ARBA" id="ARBA00049243"/>
    </source>
</evidence>
<evidence type="ECO:0000256" key="8">
    <source>
        <dbReference type="ARBA" id="ARBA00049164"/>
    </source>
</evidence>
<dbReference type="PANTHER" id="PTHR42940:SF8">
    <property type="entry name" value="VACUOLAR PROTEIN SORTING-ASSOCIATED PROTEIN 11"/>
    <property type="match status" value="1"/>
</dbReference>
<dbReference type="Gene3D" id="3.90.180.10">
    <property type="entry name" value="Medium-chain alcohol dehydrogenases, catalytic domain"/>
    <property type="match status" value="1"/>
</dbReference>
<evidence type="ECO:0000256" key="6">
    <source>
        <dbReference type="ARBA" id="ARBA00023002"/>
    </source>
</evidence>
<organism evidence="14 15">
    <name type="scientific">Actinopolymorpha singaporensis</name>
    <dbReference type="NCBI Taxonomy" id="117157"/>
    <lineage>
        <taxon>Bacteria</taxon>
        <taxon>Bacillati</taxon>
        <taxon>Actinomycetota</taxon>
        <taxon>Actinomycetes</taxon>
        <taxon>Propionibacteriales</taxon>
        <taxon>Actinopolymorphaceae</taxon>
        <taxon>Actinopolymorpha</taxon>
    </lineage>
</organism>
<comment type="cofactor">
    <cofactor evidence="1 11">
        <name>Zn(2+)</name>
        <dbReference type="ChEBI" id="CHEBI:29105"/>
    </cofactor>
</comment>
<keyword evidence="4 11" id="KW-0479">Metal-binding</keyword>
<accession>A0A1H1WSW8</accession>
<comment type="catalytic activity">
    <reaction evidence="9">
        <text>a primary alcohol + NAD(+) = an aldehyde + NADH + H(+)</text>
        <dbReference type="Rhea" id="RHEA:10736"/>
        <dbReference type="ChEBI" id="CHEBI:15378"/>
        <dbReference type="ChEBI" id="CHEBI:15734"/>
        <dbReference type="ChEBI" id="CHEBI:17478"/>
        <dbReference type="ChEBI" id="CHEBI:57540"/>
        <dbReference type="ChEBI" id="CHEBI:57945"/>
        <dbReference type="EC" id="1.1.1.1"/>
    </reaction>
</comment>
<dbReference type="CDD" id="cd08298">
    <property type="entry name" value="CAD2"/>
    <property type="match status" value="1"/>
</dbReference>
<dbReference type="PROSITE" id="PS00059">
    <property type="entry name" value="ADH_ZINC"/>
    <property type="match status" value="1"/>
</dbReference>
<dbReference type="InterPro" id="IPR013149">
    <property type="entry name" value="ADH-like_C"/>
</dbReference>
<dbReference type="EC" id="1.1.1.1" evidence="3"/>
<dbReference type="RefSeq" id="WP_241827586.1">
    <property type="nucleotide sequence ID" value="NZ_LT629732.1"/>
</dbReference>
<dbReference type="GO" id="GO:0008270">
    <property type="term" value="F:zinc ion binding"/>
    <property type="evidence" value="ECO:0007669"/>
    <property type="project" value="InterPro"/>
</dbReference>
<dbReference type="SUPFAM" id="SSF50129">
    <property type="entry name" value="GroES-like"/>
    <property type="match status" value="1"/>
</dbReference>
<feature type="domain" description="Alcohol dehydrogenase-like C-terminal" evidence="12">
    <location>
        <begin position="212"/>
        <end position="324"/>
    </location>
</feature>
<evidence type="ECO:0000313" key="14">
    <source>
        <dbReference type="EMBL" id="SDT00142.1"/>
    </source>
</evidence>
<evidence type="ECO:0000256" key="1">
    <source>
        <dbReference type="ARBA" id="ARBA00001947"/>
    </source>
</evidence>
<keyword evidence="15" id="KW-1185">Reference proteome</keyword>
<dbReference type="Proteomes" id="UP000198983">
    <property type="component" value="Chromosome I"/>
</dbReference>
<evidence type="ECO:0000313" key="15">
    <source>
        <dbReference type="Proteomes" id="UP000198983"/>
    </source>
</evidence>
<name>A0A1H1WSW8_9ACTN</name>
<dbReference type="GO" id="GO:0005737">
    <property type="term" value="C:cytoplasm"/>
    <property type="evidence" value="ECO:0007669"/>
    <property type="project" value="TreeGrafter"/>
</dbReference>
<dbReference type="InterPro" id="IPR011032">
    <property type="entry name" value="GroES-like_sf"/>
</dbReference>
<sequence length="363" mass="37973">MTEQSSPAAPGGLPATMRAWVVSEPGRLEAVELPVPEPAPDELLVRVRACGVCRTDLHVRDGDLPPHRSPVVPGHEIVGEVVATGTEVAVAAGAKAGDLARRIAEVAPIGSRVGVPWLRHTCGRCRYCLRGQENLCPNSRYTGWDADGGYAEYATVPAAYAYPLPADRFGAYAEQELAPLLCAGIIGYRALLRADLPAGGRLGVYGFGGSAHLTAQVAAAEGATVHVLTRSAAARELALELGAASARGAYDAPPEQLDAAILFAPVGDLVPAALSALDRGGTLSIAGIYLTAVPSLDYERHLFQERTVRSVTANTREDGHAFLAAAAAHRLRISTTTYPLDRADEALDDLAADRVNGVAVLVP</sequence>